<sequence>MSEQSVGKLKQLERLLPEGVLVDSAWFSARDYCTSLRTKYVGLGRLEQPARRVYAARVGS</sequence>
<dbReference type="Proteomes" id="UP000606044">
    <property type="component" value="Unassembled WGS sequence"/>
</dbReference>
<protein>
    <submittedName>
        <fullName evidence="1">Uncharacterized protein</fullName>
    </submittedName>
</protein>
<gene>
    <name evidence="1" type="ORF">GCM10007301_28830</name>
</gene>
<reference evidence="1" key="2">
    <citation type="submission" date="2020-09" db="EMBL/GenBank/DDBJ databases">
        <authorList>
            <person name="Sun Q."/>
            <person name="Sedlacek I."/>
        </authorList>
    </citation>
    <scope>NUCLEOTIDE SEQUENCE</scope>
    <source>
        <strain evidence="1">CCM 7897</strain>
    </source>
</reference>
<reference evidence="1" key="1">
    <citation type="journal article" date="2014" name="Int. J. Syst. Evol. Microbiol.">
        <title>Complete genome sequence of Corynebacterium casei LMG S-19264T (=DSM 44701T), isolated from a smear-ripened cheese.</title>
        <authorList>
            <consortium name="US DOE Joint Genome Institute (JGI-PGF)"/>
            <person name="Walter F."/>
            <person name="Albersmeier A."/>
            <person name="Kalinowski J."/>
            <person name="Ruckert C."/>
        </authorList>
    </citation>
    <scope>NUCLEOTIDE SEQUENCE</scope>
    <source>
        <strain evidence="1">CCM 7897</strain>
    </source>
</reference>
<proteinExistence type="predicted"/>
<name>A0A917FDE3_9HYPH</name>
<comment type="caution">
    <text evidence="1">The sequence shown here is derived from an EMBL/GenBank/DDBJ whole genome shotgun (WGS) entry which is preliminary data.</text>
</comment>
<dbReference type="EMBL" id="BMCT01000003">
    <property type="protein sequence ID" value="GGF67390.1"/>
    <property type="molecule type" value="Genomic_DNA"/>
</dbReference>
<dbReference type="AlphaFoldDB" id="A0A917FDE3"/>
<organism evidence="1 2">
    <name type="scientific">Azorhizobium oxalatiphilum</name>
    <dbReference type="NCBI Taxonomy" id="980631"/>
    <lineage>
        <taxon>Bacteria</taxon>
        <taxon>Pseudomonadati</taxon>
        <taxon>Pseudomonadota</taxon>
        <taxon>Alphaproteobacteria</taxon>
        <taxon>Hyphomicrobiales</taxon>
        <taxon>Xanthobacteraceae</taxon>
        <taxon>Azorhizobium</taxon>
    </lineage>
</organism>
<evidence type="ECO:0000313" key="2">
    <source>
        <dbReference type="Proteomes" id="UP000606044"/>
    </source>
</evidence>
<keyword evidence="2" id="KW-1185">Reference proteome</keyword>
<evidence type="ECO:0000313" key="1">
    <source>
        <dbReference type="EMBL" id="GGF67390.1"/>
    </source>
</evidence>
<dbReference type="RefSeq" id="WP_244644400.1">
    <property type="nucleotide sequence ID" value="NZ_BMCT01000003.1"/>
</dbReference>
<accession>A0A917FDE3</accession>